<dbReference type="Gene3D" id="1.10.287.470">
    <property type="entry name" value="Helix hairpin bin"/>
    <property type="match status" value="1"/>
</dbReference>
<dbReference type="Proteomes" id="UP000229784">
    <property type="component" value="Unassembled WGS sequence"/>
</dbReference>
<reference evidence="7" key="1">
    <citation type="submission" date="2017-09" db="EMBL/GenBank/DDBJ databases">
        <title>Depth-based differentiation of microbial function through sediment-hosted aquifers and enrichment of novel symbionts in the deep terrestrial subsurface.</title>
        <authorList>
            <person name="Probst A.J."/>
            <person name="Ladd B."/>
            <person name="Jarett J.K."/>
            <person name="Geller-Mcgrath D.E."/>
            <person name="Sieber C.M.K."/>
            <person name="Emerson J.B."/>
            <person name="Anantharaman K."/>
            <person name="Thomas B.C."/>
            <person name="Malmstrom R."/>
            <person name="Stieglmeier M."/>
            <person name="Klingl A."/>
            <person name="Woyke T."/>
            <person name="Ryan C.M."/>
            <person name="Banfield J.F."/>
        </authorList>
    </citation>
    <scope>NUCLEOTIDE SEQUENCE [LARGE SCALE GENOMIC DNA]</scope>
</reference>
<dbReference type="GO" id="GO:0022857">
    <property type="term" value="F:transmembrane transporter activity"/>
    <property type="evidence" value="ECO:0007669"/>
    <property type="project" value="InterPro"/>
</dbReference>
<dbReference type="Pfam" id="PF25967">
    <property type="entry name" value="RND-MFP_C"/>
    <property type="match status" value="1"/>
</dbReference>
<dbReference type="InterPro" id="IPR050465">
    <property type="entry name" value="UPF0194_transport"/>
</dbReference>
<dbReference type="InterPro" id="IPR006143">
    <property type="entry name" value="RND_pump_MFP"/>
</dbReference>
<feature type="coiled-coil region" evidence="4">
    <location>
        <begin position="92"/>
        <end position="152"/>
    </location>
</feature>
<protein>
    <recommendedName>
        <fullName evidence="5">Multidrug resistance protein MdtA-like C-terminal permuted SH3 domain-containing protein</fullName>
    </recommendedName>
</protein>
<feature type="domain" description="Multidrug resistance protein MdtA-like C-terminal permuted SH3" evidence="5">
    <location>
        <begin position="490"/>
        <end position="546"/>
    </location>
</feature>
<dbReference type="PANTHER" id="PTHR32347:SF14">
    <property type="entry name" value="EFFLUX SYSTEM COMPONENT YKNX-RELATED"/>
    <property type="match status" value="1"/>
</dbReference>
<evidence type="ECO:0000256" key="1">
    <source>
        <dbReference type="ARBA" id="ARBA00004196"/>
    </source>
</evidence>
<comment type="caution">
    <text evidence="6">The sequence shown here is derived from an EMBL/GenBank/DDBJ whole genome shotgun (WGS) entry which is preliminary data.</text>
</comment>
<keyword evidence="3 4" id="KW-0175">Coiled coil</keyword>
<feature type="coiled-coil region" evidence="4">
    <location>
        <begin position="314"/>
        <end position="374"/>
    </location>
</feature>
<sequence length="550" mass="60062">MRRKNVVILIIFALFVVLGAGGILVKQMRKPLPYEFAVAKIQNIIQEVNVTGKVKAAETVDLSFEKSGKIIQVYVDTGQNIEKDKPLAVLDSSELRAQLAQAKAQLEIQQIRLEEIKKGARAEEINVLQTKIDNAQRALVDSQVNLANAQSKAITDLANYYDDVPDILNSAYALSDDAVNKQISDLFSNALTDSPQITFQISDSQVEIAAEQQRVIAGVTLNELKAILKNTSPNDYTSQDKALNDSEQKLIIIRDFLSKVAEALNFSTNLSATTLAAYKGYANTGRTNVITAIAEINTQKQAITSQKSLNQQNISTAQAQLTTAQNSLTAAQKDLDLKKAAATPEQIQTQEAQIKSAQADIENLEIQISKTTLRSPINGIVIKQNAKVGQIATANTNIVSIISEVKFQVEANIAEADIAKVKIGQTAKITLDGYGPETVFEAMVIKIDPAETIIEGVATYKTTFEFNEDSDKIKSGMTANIDILTAQKENVLTIPSRAVITKNNDKLIRVFNGEKIEERKITLGLKGSDGNVEIIEGLQEGEKVITFEKK</sequence>
<evidence type="ECO:0000313" key="6">
    <source>
        <dbReference type="EMBL" id="PIU15894.1"/>
    </source>
</evidence>
<name>A0A2M6XUZ2_9BACT</name>
<dbReference type="EMBL" id="PEXQ01000027">
    <property type="protein sequence ID" value="PIU15894.1"/>
    <property type="molecule type" value="Genomic_DNA"/>
</dbReference>
<dbReference type="NCBIfam" id="TIGR01730">
    <property type="entry name" value="RND_mfp"/>
    <property type="match status" value="1"/>
</dbReference>
<dbReference type="Gene3D" id="2.40.30.170">
    <property type="match status" value="1"/>
</dbReference>
<evidence type="ECO:0000256" key="4">
    <source>
        <dbReference type="SAM" id="Coils"/>
    </source>
</evidence>
<dbReference type="SUPFAM" id="SSF111369">
    <property type="entry name" value="HlyD-like secretion proteins"/>
    <property type="match status" value="2"/>
</dbReference>
<dbReference type="GO" id="GO:0030313">
    <property type="term" value="C:cell envelope"/>
    <property type="evidence" value="ECO:0007669"/>
    <property type="project" value="UniProtKB-SubCell"/>
</dbReference>
<evidence type="ECO:0000256" key="3">
    <source>
        <dbReference type="ARBA" id="ARBA00023054"/>
    </source>
</evidence>
<accession>A0A2M6XUZ2</accession>
<comment type="similarity">
    <text evidence="2">Belongs to the membrane fusion protein (MFP) (TC 8.A.1) family.</text>
</comment>
<evidence type="ECO:0000256" key="2">
    <source>
        <dbReference type="ARBA" id="ARBA00009477"/>
    </source>
</evidence>
<gene>
    <name evidence="6" type="ORF">COT20_01145</name>
</gene>
<proteinExistence type="inferred from homology"/>
<dbReference type="Gene3D" id="2.40.50.100">
    <property type="match status" value="2"/>
</dbReference>
<dbReference type="Gene3D" id="2.40.420.20">
    <property type="match status" value="1"/>
</dbReference>
<evidence type="ECO:0000259" key="5">
    <source>
        <dbReference type="Pfam" id="PF25967"/>
    </source>
</evidence>
<organism evidence="6 7">
    <name type="scientific">bacterium (Candidatus Gribaldobacteria) CG08_land_8_20_14_0_20_39_15</name>
    <dbReference type="NCBI Taxonomy" id="2014273"/>
    <lineage>
        <taxon>Bacteria</taxon>
        <taxon>Candidatus Gribaldobacteria</taxon>
    </lineage>
</organism>
<dbReference type="InterPro" id="IPR058627">
    <property type="entry name" value="MdtA-like_C"/>
</dbReference>
<dbReference type="AlphaFoldDB" id="A0A2M6XUZ2"/>
<evidence type="ECO:0000313" key="7">
    <source>
        <dbReference type="Proteomes" id="UP000229784"/>
    </source>
</evidence>
<dbReference type="PANTHER" id="PTHR32347">
    <property type="entry name" value="EFFLUX SYSTEM COMPONENT YKNX-RELATED"/>
    <property type="match status" value="1"/>
</dbReference>
<dbReference type="GO" id="GO:0016020">
    <property type="term" value="C:membrane"/>
    <property type="evidence" value="ECO:0007669"/>
    <property type="project" value="InterPro"/>
</dbReference>
<comment type="subcellular location">
    <subcellularLocation>
        <location evidence="1">Cell envelope</location>
    </subcellularLocation>
</comment>